<protein>
    <recommendedName>
        <fullName evidence="3">methylated-DNA--[protein]-cysteine S-methyltransferase</fullName>
        <ecNumber evidence="3">2.1.1.63</ecNumber>
    </recommendedName>
</protein>
<comment type="catalytic activity">
    <reaction evidence="1">
        <text>a 4-O-methyl-thymidine in DNA + L-cysteinyl-[protein] = a thymidine in DNA + S-methyl-L-cysteinyl-[protein]</text>
        <dbReference type="Rhea" id="RHEA:53428"/>
        <dbReference type="Rhea" id="RHEA-COMP:10131"/>
        <dbReference type="Rhea" id="RHEA-COMP:10132"/>
        <dbReference type="Rhea" id="RHEA-COMP:13555"/>
        <dbReference type="Rhea" id="RHEA-COMP:13556"/>
        <dbReference type="ChEBI" id="CHEBI:29950"/>
        <dbReference type="ChEBI" id="CHEBI:82612"/>
        <dbReference type="ChEBI" id="CHEBI:137386"/>
        <dbReference type="ChEBI" id="CHEBI:137387"/>
        <dbReference type="EC" id="2.1.1.63"/>
    </reaction>
</comment>
<reference evidence="12" key="1">
    <citation type="submission" date="2018-06" db="EMBL/GenBank/DDBJ databases">
        <authorList>
            <person name="Zhirakovskaya E."/>
        </authorList>
    </citation>
    <scope>NUCLEOTIDE SEQUENCE</scope>
</reference>
<dbReference type="GO" id="GO:0006281">
    <property type="term" value="P:DNA repair"/>
    <property type="evidence" value="ECO:0007669"/>
    <property type="project" value="UniProtKB-KW"/>
</dbReference>
<dbReference type="InterPro" id="IPR008332">
    <property type="entry name" value="MethylG_MeTrfase_N"/>
</dbReference>
<dbReference type="PANTHER" id="PTHR10815:SF13">
    <property type="entry name" value="METHYLATED-DNA--PROTEIN-CYSTEINE METHYLTRANSFERASE"/>
    <property type="match status" value="1"/>
</dbReference>
<comment type="catalytic activity">
    <reaction evidence="9">
        <text>a 6-O-methyl-2'-deoxyguanosine in DNA + L-cysteinyl-[protein] = S-methyl-L-cysteinyl-[protein] + a 2'-deoxyguanosine in DNA</text>
        <dbReference type="Rhea" id="RHEA:24000"/>
        <dbReference type="Rhea" id="RHEA-COMP:10131"/>
        <dbReference type="Rhea" id="RHEA-COMP:10132"/>
        <dbReference type="Rhea" id="RHEA-COMP:11367"/>
        <dbReference type="Rhea" id="RHEA-COMP:11368"/>
        <dbReference type="ChEBI" id="CHEBI:29950"/>
        <dbReference type="ChEBI" id="CHEBI:82612"/>
        <dbReference type="ChEBI" id="CHEBI:85445"/>
        <dbReference type="ChEBI" id="CHEBI:85448"/>
        <dbReference type="EC" id="2.1.1.63"/>
    </reaction>
</comment>
<keyword evidence="5 12" id="KW-0489">Methyltransferase</keyword>
<dbReference type="SUPFAM" id="SSF46767">
    <property type="entry name" value="Methylated DNA-protein cysteine methyltransferase, C-terminal domain"/>
    <property type="match status" value="1"/>
</dbReference>
<dbReference type="InterPro" id="IPR036217">
    <property type="entry name" value="MethylDNA_cys_MeTrfase_DNAb"/>
</dbReference>
<evidence type="ECO:0000256" key="8">
    <source>
        <dbReference type="ARBA" id="ARBA00023204"/>
    </source>
</evidence>
<organism evidence="12">
    <name type="scientific">hydrothermal vent metagenome</name>
    <dbReference type="NCBI Taxonomy" id="652676"/>
    <lineage>
        <taxon>unclassified sequences</taxon>
        <taxon>metagenomes</taxon>
        <taxon>ecological metagenomes</taxon>
    </lineage>
</organism>
<dbReference type="InterPro" id="IPR023546">
    <property type="entry name" value="MGMT"/>
</dbReference>
<keyword evidence="6 12" id="KW-0808">Transferase</keyword>
<feature type="domain" description="Methylated-DNA-[protein]-cysteine S-methyltransferase DNA binding" evidence="10">
    <location>
        <begin position="66"/>
        <end position="146"/>
    </location>
</feature>
<dbReference type="FunFam" id="1.10.10.10:FF:000214">
    <property type="entry name" value="Methylated-DNA--protein-cysteine methyltransferase"/>
    <property type="match status" value="1"/>
</dbReference>
<dbReference type="PANTHER" id="PTHR10815">
    <property type="entry name" value="METHYLATED-DNA--PROTEIN-CYSTEINE METHYLTRANSFERASE"/>
    <property type="match status" value="1"/>
</dbReference>
<dbReference type="EC" id="2.1.1.63" evidence="3"/>
<dbReference type="Gene3D" id="1.10.10.10">
    <property type="entry name" value="Winged helix-like DNA-binding domain superfamily/Winged helix DNA-binding domain"/>
    <property type="match status" value="1"/>
</dbReference>
<feature type="domain" description="Methylguanine DNA methyltransferase ribonuclease-like" evidence="11">
    <location>
        <begin position="2"/>
        <end position="62"/>
    </location>
</feature>
<dbReference type="GO" id="GO:0032259">
    <property type="term" value="P:methylation"/>
    <property type="evidence" value="ECO:0007669"/>
    <property type="project" value="UniProtKB-KW"/>
</dbReference>
<dbReference type="CDD" id="cd06445">
    <property type="entry name" value="ATase"/>
    <property type="match status" value="1"/>
</dbReference>
<evidence type="ECO:0000256" key="1">
    <source>
        <dbReference type="ARBA" id="ARBA00001286"/>
    </source>
</evidence>
<evidence type="ECO:0000256" key="4">
    <source>
        <dbReference type="ARBA" id="ARBA00022490"/>
    </source>
</evidence>
<evidence type="ECO:0000259" key="10">
    <source>
        <dbReference type="Pfam" id="PF01035"/>
    </source>
</evidence>
<keyword evidence="8" id="KW-0234">DNA repair</keyword>
<name>A0A3B0U676_9ZZZZ</name>
<dbReference type="SUPFAM" id="SSF53155">
    <property type="entry name" value="Methylated DNA-protein cysteine methyltransferase domain"/>
    <property type="match status" value="1"/>
</dbReference>
<dbReference type="InterPro" id="IPR001497">
    <property type="entry name" value="MethylDNA_cys_MeTrfase_AS"/>
</dbReference>
<evidence type="ECO:0000256" key="2">
    <source>
        <dbReference type="ARBA" id="ARBA00008711"/>
    </source>
</evidence>
<dbReference type="Gene3D" id="3.30.160.70">
    <property type="entry name" value="Methylated DNA-protein cysteine methyltransferase domain"/>
    <property type="match status" value="1"/>
</dbReference>
<dbReference type="EMBL" id="UOES01000097">
    <property type="protein sequence ID" value="VAW26415.1"/>
    <property type="molecule type" value="Genomic_DNA"/>
</dbReference>
<dbReference type="HAMAP" id="MF_00772">
    <property type="entry name" value="OGT"/>
    <property type="match status" value="1"/>
</dbReference>
<dbReference type="InterPro" id="IPR036388">
    <property type="entry name" value="WH-like_DNA-bd_sf"/>
</dbReference>
<keyword evidence="7" id="KW-0227">DNA damage</keyword>
<dbReference type="GO" id="GO:0003908">
    <property type="term" value="F:methylated-DNA-[protein]-cysteine S-methyltransferase activity"/>
    <property type="evidence" value="ECO:0007669"/>
    <property type="project" value="UniProtKB-EC"/>
</dbReference>
<keyword evidence="4" id="KW-0963">Cytoplasm</keyword>
<dbReference type="AlphaFoldDB" id="A0A3B0U676"/>
<dbReference type="NCBIfam" id="TIGR00589">
    <property type="entry name" value="ogt"/>
    <property type="match status" value="1"/>
</dbReference>
<dbReference type="PROSITE" id="PS00374">
    <property type="entry name" value="MGMT"/>
    <property type="match status" value="1"/>
</dbReference>
<dbReference type="Pfam" id="PF02870">
    <property type="entry name" value="Methyltransf_1N"/>
    <property type="match status" value="1"/>
</dbReference>
<evidence type="ECO:0000259" key="11">
    <source>
        <dbReference type="Pfam" id="PF02870"/>
    </source>
</evidence>
<evidence type="ECO:0000256" key="3">
    <source>
        <dbReference type="ARBA" id="ARBA00011918"/>
    </source>
</evidence>
<sequence>MIDSPLGNILLEADFKGITIAQFSWLENVPTESTNTILNQCAQEFHEYFEDKRMFFTVPLSLHGTDFQTRVWEELQNIPYGTTTTYLKMARKLGDEKVIRAAASANGKNPIAIIVPCHRVIGTNGDLVGYAGGLDKKKWLLEHEGALNRDQLGLF</sequence>
<evidence type="ECO:0000256" key="5">
    <source>
        <dbReference type="ARBA" id="ARBA00022603"/>
    </source>
</evidence>
<dbReference type="Pfam" id="PF01035">
    <property type="entry name" value="DNA_binding_1"/>
    <property type="match status" value="1"/>
</dbReference>
<proteinExistence type="inferred from homology"/>
<dbReference type="InterPro" id="IPR014048">
    <property type="entry name" value="MethylDNA_cys_MeTrfase_DNA-bd"/>
</dbReference>
<evidence type="ECO:0000313" key="12">
    <source>
        <dbReference type="EMBL" id="VAW26415.1"/>
    </source>
</evidence>
<evidence type="ECO:0000256" key="6">
    <source>
        <dbReference type="ARBA" id="ARBA00022679"/>
    </source>
</evidence>
<dbReference type="InterPro" id="IPR036631">
    <property type="entry name" value="MGMT_N_sf"/>
</dbReference>
<evidence type="ECO:0000256" key="9">
    <source>
        <dbReference type="ARBA" id="ARBA00049348"/>
    </source>
</evidence>
<evidence type="ECO:0000256" key="7">
    <source>
        <dbReference type="ARBA" id="ARBA00022763"/>
    </source>
</evidence>
<accession>A0A3B0U676</accession>
<gene>
    <name evidence="12" type="ORF">MNBD_BACTEROID06-1004</name>
</gene>
<comment type="similarity">
    <text evidence="2">Belongs to the MGMT family.</text>
</comment>